<feature type="transmembrane region" description="Helical" evidence="1">
    <location>
        <begin position="290"/>
        <end position="310"/>
    </location>
</feature>
<organism evidence="2 3">
    <name type="scientific">Bradyrhizobium betae</name>
    <dbReference type="NCBI Taxonomy" id="244734"/>
    <lineage>
        <taxon>Bacteria</taxon>
        <taxon>Pseudomonadati</taxon>
        <taxon>Pseudomonadota</taxon>
        <taxon>Alphaproteobacteria</taxon>
        <taxon>Hyphomicrobiales</taxon>
        <taxon>Nitrobacteraceae</taxon>
        <taxon>Bradyrhizobium</taxon>
    </lineage>
</organism>
<evidence type="ECO:0000313" key="2">
    <source>
        <dbReference type="EMBL" id="QFI76759.1"/>
    </source>
</evidence>
<feature type="transmembrane region" description="Helical" evidence="1">
    <location>
        <begin position="12"/>
        <end position="34"/>
    </location>
</feature>
<gene>
    <name evidence="2" type="ORF">F8237_32780</name>
</gene>
<dbReference type="OrthoDB" id="5245199at2"/>
<feature type="transmembrane region" description="Helical" evidence="1">
    <location>
        <begin position="375"/>
        <end position="392"/>
    </location>
</feature>
<feature type="transmembrane region" description="Helical" evidence="1">
    <location>
        <begin position="46"/>
        <end position="73"/>
    </location>
</feature>
<evidence type="ECO:0000256" key="1">
    <source>
        <dbReference type="SAM" id="Phobius"/>
    </source>
</evidence>
<dbReference type="Proteomes" id="UP000325641">
    <property type="component" value="Chromosome"/>
</dbReference>
<proteinExistence type="predicted"/>
<feature type="transmembrane region" description="Helical" evidence="1">
    <location>
        <begin position="146"/>
        <end position="172"/>
    </location>
</feature>
<accession>A0A5P6PEI2</accession>
<protein>
    <recommendedName>
        <fullName evidence="4">Cbb3-type cytochrome c oxidase subunit I</fullName>
    </recommendedName>
</protein>
<feature type="transmembrane region" description="Helical" evidence="1">
    <location>
        <begin position="112"/>
        <end position="134"/>
    </location>
</feature>
<dbReference type="RefSeq" id="WP_151650207.1">
    <property type="nucleotide sequence ID" value="NZ_CP044543.1"/>
</dbReference>
<feature type="transmembrane region" description="Helical" evidence="1">
    <location>
        <begin position="252"/>
        <end position="269"/>
    </location>
</feature>
<feature type="transmembrane region" description="Helical" evidence="1">
    <location>
        <begin position="398"/>
        <end position="417"/>
    </location>
</feature>
<evidence type="ECO:0000313" key="3">
    <source>
        <dbReference type="Proteomes" id="UP000325641"/>
    </source>
</evidence>
<dbReference type="Gene3D" id="1.20.210.10">
    <property type="entry name" value="Cytochrome c oxidase-like, subunit I domain"/>
    <property type="match status" value="1"/>
</dbReference>
<name>A0A5P6PEI2_9BRAD</name>
<keyword evidence="1" id="KW-1133">Transmembrane helix</keyword>
<keyword evidence="1" id="KW-0472">Membrane</keyword>
<reference evidence="3" key="1">
    <citation type="submission" date="2019-10" db="EMBL/GenBank/DDBJ databases">
        <title>Complete Genome Sequence of Bradyrhizobium betae type strain PL7HG1T.</title>
        <authorList>
            <person name="Bromfield E.S.P."/>
            <person name="Cloutier S."/>
        </authorList>
    </citation>
    <scope>NUCLEOTIDE SEQUENCE [LARGE SCALE GENOMIC DNA]</scope>
    <source>
        <strain evidence="3">PL7HG1</strain>
    </source>
</reference>
<feature type="transmembrane region" description="Helical" evidence="1">
    <location>
        <begin position="85"/>
        <end position="106"/>
    </location>
</feature>
<evidence type="ECO:0008006" key="4">
    <source>
        <dbReference type="Google" id="ProtNLM"/>
    </source>
</evidence>
<dbReference type="EMBL" id="CP044543">
    <property type="protein sequence ID" value="QFI76759.1"/>
    <property type="molecule type" value="Genomic_DNA"/>
</dbReference>
<keyword evidence="1" id="KW-0812">Transmembrane</keyword>
<dbReference type="KEGG" id="bbet:F8237_32780"/>
<dbReference type="InterPro" id="IPR036927">
    <property type="entry name" value="Cyt_c_oxase-like_su1_sf"/>
</dbReference>
<feature type="transmembrane region" description="Helical" evidence="1">
    <location>
        <begin position="184"/>
        <end position="203"/>
    </location>
</feature>
<sequence length="445" mass="46852">MIGGSISRWTMTYFAAALTWLLAVLTLMIVGIGHPATDLAAPDTLVLVHVVCIGWLSLAMCGALFQFVPVLVARPLFSERWALPALALLTAGLVSLLAGFMALGGRLPSAPWLLPLGAVLLVTGFSLVVVDLGLTAWQRPTGPARFVLVGLASLCATVVFGTVFAFALAGWAGRIGEVVLARGIPLHAIAGLGGWLTLTAMGVSYRLLAMFMLAPDVEDRQSRLTLVAGALAVAMIVGGGAAAIGFGAGLNTVLAIAALLGLVCATLYGRDLASIFRTRKRHHLELNMRMALLSFASLAGTGLLGVALVSTATLPMHVGALAFLAVFGWLSGLVLAKLYKIVAFLTWLETYGPVMGRAPTPRVQDLVAERRATKWFATYYVSVWMGTLALLAKEPDAFRMAAVAMTVGVVGIVHEIVRIRRLEDVASPLRLPAGAVAPHLLFAKT</sequence>
<dbReference type="AlphaFoldDB" id="A0A5P6PEI2"/>
<feature type="transmembrane region" description="Helical" evidence="1">
    <location>
        <begin position="316"/>
        <end position="336"/>
    </location>
</feature>
<feature type="transmembrane region" description="Helical" evidence="1">
    <location>
        <begin position="224"/>
        <end position="246"/>
    </location>
</feature>